<reference evidence="5 6" key="1">
    <citation type="submission" date="2020-02" db="EMBL/GenBank/DDBJ databases">
        <title>Draft genome sequence of Lactococcus sp. Hs30E4-3.</title>
        <authorList>
            <person name="Noda S."/>
            <person name="Yuki M."/>
            <person name="Ohkuma M."/>
        </authorList>
    </citation>
    <scope>NUCLEOTIDE SEQUENCE [LARGE SCALE GENOMIC DNA]</scope>
    <source>
        <strain evidence="5 6">Hs30E4-3</strain>
    </source>
</reference>
<dbReference type="InterPro" id="IPR035994">
    <property type="entry name" value="Nucleoside_phosphorylase_sf"/>
</dbReference>
<dbReference type="PANTHER" id="PTHR43691">
    <property type="entry name" value="URIDINE PHOSPHORYLASE"/>
    <property type="match status" value="1"/>
</dbReference>
<organism evidence="5 6">
    <name type="scientific">Pseudolactococcus hodotermopsidis</name>
    <dbReference type="NCBI Taxonomy" id="2709157"/>
    <lineage>
        <taxon>Bacteria</taxon>
        <taxon>Bacillati</taxon>
        <taxon>Bacillota</taxon>
        <taxon>Bacilli</taxon>
        <taxon>Lactobacillales</taxon>
        <taxon>Streptococcaceae</taxon>
        <taxon>Pseudolactococcus</taxon>
    </lineage>
</organism>
<evidence type="ECO:0000256" key="3">
    <source>
        <dbReference type="ARBA" id="ARBA00048447"/>
    </source>
</evidence>
<dbReference type="Pfam" id="PF01048">
    <property type="entry name" value="PNP_UDP_1"/>
    <property type="match status" value="1"/>
</dbReference>
<dbReference type="Gene3D" id="3.40.50.1580">
    <property type="entry name" value="Nucleoside phosphorylase domain"/>
    <property type="match status" value="1"/>
</dbReference>
<gene>
    <name evidence="5" type="ORF">Hs30E_07390</name>
</gene>
<dbReference type="PANTHER" id="PTHR43691:SF11">
    <property type="entry name" value="FI09636P-RELATED"/>
    <property type="match status" value="1"/>
</dbReference>
<keyword evidence="6" id="KW-1185">Reference proteome</keyword>
<dbReference type="SUPFAM" id="SSF53167">
    <property type="entry name" value="Purine and uridine phosphorylases"/>
    <property type="match status" value="1"/>
</dbReference>
<dbReference type="EMBL" id="BLLI01000015">
    <property type="protein sequence ID" value="GFH42188.1"/>
    <property type="molecule type" value="Genomic_DNA"/>
</dbReference>
<proteinExistence type="predicted"/>
<evidence type="ECO:0000313" key="5">
    <source>
        <dbReference type="EMBL" id="GFH42188.1"/>
    </source>
</evidence>
<sequence length="253" mass="28459">MILDEFENGRAVIEPSLTDATVYEVCDVMVMPFSSDIMAQILATGQARIGGYTHDINGADPWYIYENKGLKVGVVMAEIGAPVVVGLLEELQAVGFKKFVIFGTCGVLDSKLCVDRLIVPTAAIRDEGTSYHYAPSSDEILISKVFVEKMVTVFEKLNLSYTLAKTWTTDAFFRETAEKAKRRLAAGATVVDMECSAIQAWAQYRKKEVYQFFYTADEVDHENEKWDRREAHKKVDVRHFFEIALKIAGELDD</sequence>
<comment type="caution">
    <text evidence="5">The sequence shown here is derived from an EMBL/GenBank/DDBJ whole genome shotgun (WGS) entry which is preliminary data.</text>
</comment>
<name>A0A6A0BCU8_9LACT</name>
<feature type="domain" description="Nucleoside phosphorylase" evidence="4">
    <location>
        <begin position="58"/>
        <end position="232"/>
    </location>
</feature>
<dbReference type="GO" id="GO:0005829">
    <property type="term" value="C:cytosol"/>
    <property type="evidence" value="ECO:0007669"/>
    <property type="project" value="TreeGrafter"/>
</dbReference>
<evidence type="ECO:0000313" key="6">
    <source>
        <dbReference type="Proteomes" id="UP000480303"/>
    </source>
</evidence>
<dbReference type="GO" id="GO:0006152">
    <property type="term" value="P:purine nucleoside catabolic process"/>
    <property type="evidence" value="ECO:0007669"/>
    <property type="project" value="TreeGrafter"/>
</dbReference>
<dbReference type="GO" id="GO:0004850">
    <property type="term" value="F:uridine phosphorylase activity"/>
    <property type="evidence" value="ECO:0007669"/>
    <property type="project" value="UniProtKB-EC"/>
</dbReference>
<comment type="catalytic activity">
    <reaction evidence="3">
        <text>uridine + phosphate = alpha-D-ribose 1-phosphate + uracil</text>
        <dbReference type="Rhea" id="RHEA:24388"/>
        <dbReference type="ChEBI" id="CHEBI:16704"/>
        <dbReference type="ChEBI" id="CHEBI:17568"/>
        <dbReference type="ChEBI" id="CHEBI:43474"/>
        <dbReference type="ChEBI" id="CHEBI:57720"/>
        <dbReference type="EC" id="2.4.2.3"/>
    </reaction>
</comment>
<dbReference type="InterPro" id="IPR000845">
    <property type="entry name" value="Nucleoside_phosphorylase_d"/>
</dbReference>
<accession>A0A6A0BCU8</accession>
<dbReference type="GO" id="GO:0004731">
    <property type="term" value="F:purine-nucleoside phosphorylase activity"/>
    <property type="evidence" value="ECO:0007669"/>
    <property type="project" value="TreeGrafter"/>
</dbReference>
<dbReference type="RefSeq" id="WP_172208063.1">
    <property type="nucleotide sequence ID" value="NZ_BLLI01000015.1"/>
</dbReference>
<dbReference type="CDD" id="cd09007">
    <property type="entry name" value="NP-I_spr0068"/>
    <property type="match status" value="1"/>
</dbReference>
<evidence type="ECO:0000259" key="4">
    <source>
        <dbReference type="Pfam" id="PF01048"/>
    </source>
</evidence>
<evidence type="ECO:0000256" key="2">
    <source>
        <dbReference type="ARBA" id="ARBA00021980"/>
    </source>
</evidence>
<dbReference type="AlphaFoldDB" id="A0A6A0BCU8"/>
<dbReference type="Proteomes" id="UP000480303">
    <property type="component" value="Unassembled WGS sequence"/>
</dbReference>
<dbReference type="EC" id="2.4.2.3" evidence="1"/>
<evidence type="ECO:0000256" key="1">
    <source>
        <dbReference type="ARBA" id="ARBA00011888"/>
    </source>
</evidence>
<protein>
    <recommendedName>
        <fullName evidence="2">Uridine phosphorylase</fullName>
        <ecNumber evidence="1">2.4.2.3</ecNumber>
    </recommendedName>
</protein>